<organism evidence="1 2">
    <name type="scientific">Rhizobium deserti</name>
    <dbReference type="NCBI Taxonomy" id="2547961"/>
    <lineage>
        <taxon>Bacteria</taxon>
        <taxon>Pseudomonadati</taxon>
        <taxon>Pseudomonadota</taxon>
        <taxon>Alphaproteobacteria</taxon>
        <taxon>Hyphomicrobiales</taxon>
        <taxon>Rhizobiaceae</taxon>
        <taxon>Rhizobium/Agrobacterium group</taxon>
        <taxon>Rhizobium</taxon>
    </lineage>
</organism>
<evidence type="ECO:0000313" key="2">
    <source>
        <dbReference type="Proteomes" id="UP000295238"/>
    </source>
</evidence>
<dbReference type="Gene3D" id="2.160.20.10">
    <property type="entry name" value="Single-stranded right-handed beta-helix, Pectin lyase-like"/>
    <property type="match status" value="1"/>
</dbReference>
<comment type="caution">
    <text evidence="1">The sequence shown here is derived from an EMBL/GenBank/DDBJ whole genome shotgun (WGS) entry which is preliminary data.</text>
</comment>
<dbReference type="InterPro" id="IPR012334">
    <property type="entry name" value="Pectin_lyas_fold"/>
</dbReference>
<accession>A0A4R5UMN0</accession>
<proteinExistence type="predicted"/>
<dbReference type="SUPFAM" id="SSF51126">
    <property type="entry name" value="Pectin lyase-like"/>
    <property type="match status" value="1"/>
</dbReference>
<dbReference type="EMBL" id="SMTL01000001">
    <property type="protein sequence ID" value="TDK39133.1"/>
    <property type="molecule type" value="Genomic_DNA"/>
</dbReference>
<reference evidence="1 2" key="1">
    <citation type="submission" date="2019-03" db="EMBL/GenBank/DDBJ databases">
        <title>Rhizobium sp. nov., an bacterium isolated from biocrust in Mu Us Desert.</title>
        <authorList>
            <person name="Lixiong L."/>
        </authorList>
    </citation>
    <scope>NUCLEOTIDE SEQUENCE [LARGE SCALE GENOMIC DNA]</scope>
    <source>
        <strain evidence="1 2">SPY-1</strain>
    </source>
</reference>
<dbReference type="OrthoDB" id="7779280at2"/>
<sequence length="564" mass="61418">MKRALVVAAFAAARPHESFSDTMPDLDSRLQRISGRNSFGELDINGSAYLAEGSRSGIFDWIAGDHSDLIAADLEQGIYLKSGDRSATAGAWVRRFSGPWNAAWFGMSSENQGAANVRAFKAMLALAETGRAEITFPPGRYMLNEKIEVITGFSLSVLSDNAGLVELVWSNSDGGLKITFADITKPPTIRAIDFITTSIGGGTALSVVGPQADFGFQNGPALEDIDVRGSDPSRHYWQNGISLKNVWYPYVRRVDLKGRTNVAVAATMSNGLHLHNCQAPQVRDCYFLHMERGIKATGTKVEGFNLTGGEIVGVNYGVDLDASLFNACISIHDLHINAYSCCVRLRNIGQMALHDLHLYKTPIGSTYWQAIEAINCHALRIHNILLSTTMLGSGGADGVVLNGCTYCLVHDITAEAWRGGGTMVVISGGPSEKNQVRNIAPGRLSPELKSVRVSNDVLGNNRFDDVAVASRQRFRDKDATPSVRNDLNGHWQFANALPVSVTCFTDGLDGQQITVLFASSKTTLTHNSKQILRNGSDVRPPDGAIMTFRYQSDGDLWREEQRNF</sequence>
<dbReference type="InterPro" id="IPR011050">
    <property type="entry name" value="Pectin_lyase_fold/virulence"/>
</dbReference>
<name>A0A4R5UMN0_9HYPH</name>
<dbReference type="RefSeq" id="WP_133314582.1">
    <property type="nucleotide sequence ID" value="NZ_SMTL01000001.1"/>
</dbReference>
<keyword evidence="2" id="KW-1185">Reference proteome</keyword>
<evidence type="ECO:0008006" key="3">
    <source>
        <dbReference type="Google" id="ProtNLM"/>
    </source>
</evidence>
<dbReference type="AlphaFoldDB" id="A0A4R5UMN0"/>
<dbReference type="Proteomes" id="UP000295238">
    <property type="component" value="Unassembled WGS sequence"/>
</dbReference>
<gene>
    <name evidence="1" type="ORF">E2F50_03110</name>
</gene>
<protein>
    <recommendedName>
        <fullName evidence="3">Pectate lyase superfamily protein domain-containing protein</fullName>
    </recommendedName>
</protein>
<evidence type="ECO:0000313" key="1">
    <source>
        <dbReference type="EMBL" id="TDK39133.1"/>
    </source>
</evidence>